<feature type="non-terminal residue" evidence="1">
    <location>
        <position position="1"/>
    </location>
</feature>
<organism evidence="1 2">
    <name type="scientific">Chaenocephalus aceratus</name>
    <name type="common">Blackfin icefish</name>
    <name type="synonym">Chaenichthys aceratus</name>
    <dbReference type="NCBI Taxonomy" id="36190"/>
    <lineage>
        <taxon>Eukaryota</taxon>
        <taxon>Metazoa</taxon>
        <taxon>Chordata</taxon>
        <taxon>Craniata</taxon>
        <taxon>Vertebrata</taxon>
        <taxon>Euteleostomi</taxon>
        <taxon>Actinopterygii</taxon>
        <taxon>Neopterygii</taxon>
        <taxon>Teleostei</taxon>
        <taxon>Neoteleostei</taxon>
        <taxon>Acanthomorphata</taxon>
        <taxon>Eupercaria</taxon>
        <taxon>Perciformes</taxon>
        <taxon>Notothenioidei</taxon>
        <taxon>Channichthyidae</taxon>
        <taxon>Chaenocephalus</taxon>
    </lineage>
</organism>
<sequence>GTDWSGSTFTSKLVKFFRDYKLAIQESESSEVAIEVHEGHAELRSFRTSLSTTFHLQSYLLPSSKAPSSYPPSLHPTSTLSLRTLSSLSVVPPPSSTSTLSSLSVVHPPSPSTSTLSSLSVVPPSSPSTSTLSSLSVVPPPSPSTSTLSSLSVVPPPSPSTSTLSSLSVVPPPSPSTSTPVLTVCGPSSISIHQHPVLTVCGPSSISITSTLSSLSVVPPPSPSTSNPVLTVCGPSSISIHQHPVLTVCGPSSILHQHPVLHNNSTSVDDCVGPDNIEGYGAVQELAEFFVWSPRTPTGLKWRRVHQNNHSVALGDFDKRKTIYPPRHKNTLKQGRFRATKKIVAPGVESTKRCFIGAHSPAQWPDCNRVVEAIFTRLCDLYKNSVHCEGKRVSRFTMVIRVYKHIRECVITNAKVMTETTIQLPEVNVATVTQWFSRRCRSQEQQILKQGIPAPDAPIAGPEKLLLAKQKGTSLFPGSLAEPHAFVLPPNTAANVGF</sequence>
<protein>
    <submittedName>
        <fullName evidence="1">Uncharacterized protein</fullName>
    </submittedName>
</protein>
<name>A0ACB9XGJ9_CHAAC</name>
<evidence type="ECO:0000313" key="1">
    <source>
        <dbReference type="EMBL" id="KAI4826173.1"/>
    </source>
</evidence>
<reference evidence="1" key="1">
    <citation type="submission" date="2022-05" db="EMBL/GenBank/DDBJ databases">
        <title>Chromosome-level genome of Chaenocephalus aceratus.</title>
        <authorList>
            <person name="Park H."/>
        </authorList>
    </citation>
    <scope>NUCLEOTIDE SEQUENCE</scope>
    <source>
        <strain evidence="1">KU_202001</strain>
    </source>
</reference>
<dbReference type="Proteomes" id="UP001057452">
    <property type="component" value="Chromosome 6"/>
</dbReference>
<gene>
    <name evidence="1" type="ORF">KUCAC02_021814</name>
</gene>
<dbReference type="EMBL" id="CM043790">
    <property type="protein sequence ID" value="KAI4826173.1"/>
    <property type="molecule type" value="Genomic_DNA"/>
</dbReference>
<comment type="caution">
    <text evidence="1">The sequence shown here is derived from an EMBL/GenBank/DDBJ whole genome shotgun (WGS) entry which is preliminary data.</text>
</comment>
<accession>A0ACB9XGJ9</accession>
<keyword evidence="2" id="KW-1185">Reference proteome</keyword>
<proteinExistence type="predicted"/>
<evidence type="ECO:0000313" key="2">
    <source>
        <dbReference type="Proteomes" id="UP001057452"/>
    </source>
</evidence>